<evidence type="ECO:0000256" key="4">
    <source>
        <dbReference type="SAM" id="MobiDB-lite"/>
    </source>
</evidence>
<sequence length="300" mass="34283">MPACRTKDIIYHKKDVALFGYHNQEGFSEHRSRNSQLGLIYGMELKGLTTFSFLKMSITLKLSSLVIRTLSKPIANQIKAQAREHERFRRVCVSFAQAIHRVDMRMRLGLLQSSAALDKQAARETAQSQAKKHKPQVATVKTEAQIKLEESLAAKEKEKAQEPPKPPPPLRIRPLSEAKAIDSGATFISETFLFIVAGSLIVFEALRSRRKETSRREDVADRLADLEESEQAARRGLVALEREVLQLKAKLEKQSPKNMQRILPKDVWNVEEAEAETEELGWKSRLVHYFRKSKLEEIKR</sequence>
<evidence type="ECO:0000313" key="6">
    <source>
        <dbReference type="EMBL" id="EEH41577.2"/>
    </source>
</evidence>
<name>C1GYI6_PARBA</name>
<dbReference type="AlphaFoldDB" id="C1GYI6"/>
<keyword evidence="2 3" id="KW-0175">Coiled coil</keyword>
<dbReference type="GO" id="GO:0019216">
    <property type="term" value="P:regulation of lipid metabolic process"/>
    <property type="evidence" value="ECO:0007669"/>
    <property type="project" value="TreeGrafter"/>
</dbReference>
<keyword evidence="5" id="KW-0812">Transmembrane</keyword>
<keyword evidence="7" id="KW-1185">Reference proteome</keyword>
<feature type="region of interest" description="Disordered" evidence="4">
    <location>
        <begin position="154"/>
        <end position="173"/>
    </location>
</feature>
<accession>C1GYI6</accession>
<dbReference type="STRING" id="502779.C1GYI6"/>
<dbReference type="RefSeq" id="XP_015702069.1">
    <property type="nucleotide sequence ID" value="XM_015844863.1"/>
</dbReference>
<keyword evidence="5" id="KW-0472">Membrane</keyword>
<dbReference type="PANTHER" id="PTHR12499">
    <property type="entry name" value="OPTIC ATROPHY 3 PROTEIN OPA3"/>
    <property type="match status" value="1"/>
</dbReference>
<organism evidence="6 7">
    <name type="scientific">Paracoccidioides lutzii (strain ATCC MYA-826 / Pb01)</name>
    <name type="common">Paracoccidioides brasiliensis</name>
    <dbReference type="NCBI Taxonomy" id="502779"/>
    <lineage>
        <taxon>Eukaryota</taxon>
        <taxon>Fungi</taxon>
        <taxon>Dikarya</taxon>
        <taxon>Ascomycota</taxon>
        <taxon>Pezizomycotina</taxon>
        <taxon>Eurotiomycetes</taxon>
        <taxon>Eurotiomycetidae</taxon>
        <taxon>Onygenales</taxon>
        <taxon>Ajellomycetaceae</taxon>
        <taxon>Paracoccidioides</taxon>
    </lineage>
</organism>
<evidence type="ECO:0000256" key="1">
    <source>
        <dbReference type="ARBA" id="ARBA00007584"/>
    </source>
</evidence>
<dbReference type="eggNOG" id="KOG3335">
    <property type="taxonomic scope" value="Eukaryota"/>
</dbReference>
<evidence type="ECO:0000256" key="2">
    <source>
        <dbReference type="ARBA" id="ARBA00023054"/>
    </source>
</evidence>
<dbReference type="EMBL" id="KN293999">
    <property type="protein sequence ID" value="EEH41577.2"/>
    <property type="molecule type" value="Genomic_DNA"/>
</dbReference>
<comment type="similarity">
    <text evidence="1">Belongs to the OPA3 family.</text>
</comment>
<gene>
    <name evidence="6" type="ORF">PAAG_03140</name>
</gene>
<dbReference type="GO" id="GO:0005739">
    <property type="term" value="C:mitochondrion"/>
    <property type="evidence" value="ECO:0007669"/>
    <property type="project" value="TreeGrafter"/>
</dbReference>
<dbReference type="Pfam" id="PF07047">
    <property type="entry name" value="OPA3"/>
    <property type="match status" value="1"/>
</dbReference>
<dbReference type="KEGG" id="pbl:PAAG_03140"/>
<protein>
    <submittedName>
        <fullName evidence="6">OPA3 domain-containing protein</fullName>
    </submittedName>
</protein>
<dbReference type="OMA" id="IKAQAHD"/>
<feature type="transmembrane region" description="Helical" evidence="5">
    <location>
        <begin position="187"/>
        <end position="206"/>
    </location>
</feature>
<keyword evidence="5" id="KW-1133">Transmembrane helix</keyword>
<proteinExistence type="inferred from homology"/>
<feature type="coiled-coil region" evidence="3">
    <location>
        <begin position="209"/>
        <end position="250"/>
    </location>
</feature>
<dbReference type="OrthoDB" id="2129069at2759"/>
<reference evidence="6 7" key="1">
    <citation type="journal article" date="2011" name="PLoS Genet.">
        <title>Comparative genomic analysis of human fungal pathogens causing paracoccidioidomycosis.</title>
        <authorList>
            <person name="Desjardins C.A."/>
            <person name="Champion M.D."/>
            <person name="Holder J.W."/>
            <person name="Muszewska A."/>
            <person name="Goldberg J."/>
            <person name="Bailao A.M."/>
            <person name="Brigido M.M."/>
            <person name="Ferreira M.E."/>
            <person name="Garcia A.M."/>
            <person name="Grynberg M."/>
            <person name="Gujja S."/>
            <person name="Heiman D.I."/>
            <person name="Henn M.R."/>
            <person name="Kodira C.D."/>
            <person name="Leon-Narvaez H."/>
            <person name="Longo L.V."/>
            <person name="Ma L.J."/>
            <person name="Malavazi I."/>
            <person name="Matsuo A.L."/>
            <person name="Morais F.V."/>
            <person name="Pereira M."/>
            <person name="Rodriguez-Brito S."/>
            <person name="Sakthikumar S."/>
            <person name="Salem-Izacc S.M."/>
            <person name="Sykes S.M."/>
            <person name="Teixeira M.M."/>
            <person name="Vallejo M.C."/>
            <person name="Walter M.E."/>
            <person name="Yandava C."/>
            <person name="Young S."/>
            <person name="Zeng Q."/>
            <person name="Zucker J."/>
            <person name="Felipe M.S."/>
            <person name="Goldman G.H."/>
            <person name="Haas B.J."/>
            <person name="McEwen J.G."/>
            <person name="Nino-Vega G."/>
            <person name="Puccia R."/>
            <person name="San-Blas G."/>
            <person name="Soares C.M."/>
            <person name="Birren B.W."/>
            <person name="Cuomo C.A."/>
        </authorList>
    </citation>
    <scope>NUCLEOTIDE SEQUENCE [LARGE SCALE GENOMIC DNA]</scope>
    <source>
        <strain evidence="7">ATCC MYA-826 / Pb01</strain>
    </source>
</reference>
<evidence type="ECO:0000256" key="5">
    <source>
        <dbReference type="SAM" id="Phobius"/>
    </source>
</evidence>
<dbReference type="PANTHER" id="PTHR12499:SF0">
    <property type="entry name" value="OPTIC ATROPHY 3 PROTEIN"/>
    <property type="match status" value="1"/>
</dbReference>
<dbReference type="HOGENOM" id="CLU_074707_1_0_1"/>
<evidence type="ECO:0000256" key="3">
    <source>
        <dbReference type="SAM" id="Coils"/>
    </source>
</evidence>
<dbReference type="VEuPathDB" id="FungiDB:PAAG_03140"/>
<evidence type="ECO:0000313" key="7">
    <source>
        <dbReference type="Proteomes" id="UP000002059"/>
    </source>
</evidence>
<dbReference type="Proteomes" id="UP000002059">
    <property type="component" value="Partially assembled WGS sequence"/>
</dbReference>
<dbReference type="GeneID" id="9097949"/>
<dbReference type="InterPro" id="IPR010754">
    <property type="entry name" value="OPA3-like"/>
</dbReference>